<keyword evidence="3" id="KW-1185">Reference proteome</keyword>
<keyword evidence="1" id="KW-1133">Transmembrane helix</keyword>
<evidence type="ECO:0000313" key="2">
    <source>
        <dbReference type="EMBL" id="PMD65030.1"/>
    </source>
</evidence>
<dbReference type="InterPro" id="IPR011042">
    <property type="entry name" value="6-blade_b-propeller_TolB-like"/>
</dbReference>
<protein>
    <submittedName>
        <fullName evidence="2">Calcium-dependent phosphotriesterase</fullName>
    </submittedName>
</protein>
<dbReference type="InterPro" id="IPR051288">
    <property type="entry name" value="Serum_paraoxonase/arylesterase"/>
</dbReference>
<dbReference type="OrthoDB" id="5307922at2759"/>
<reference evidence="2 3" key="1">
    <citation type="submission" date="2016-04" db="EMBL/GenBank/DDBJ databases">
        <title>A degradative enzymes factory behind the ericoid mycorrhizal symbiosis.</title>
        <authorList>
            <consortium name="DOE Joint Genome Institute"/>
            <person name="Martino E."/>
            <person name="Morin E."/>
            <person name="Grelet G."/>
            <person name="Kuo A."/>
            <person name="Kohler A."/>
            <person name="Daghino S."/>
            <person name="Barry K."/>
            <person name="Choi C."/>
            <person name="Cichocki N."/>
            <person name="Clum A."/>
            <person name="Copeland A."/>
            <person name="Hainaut M."/>
            <person name="Haridas S."/>
            <person name="Labutti K."/>
            <person name="Lindquist E."/>
            <person name="Lipzen A."/>
            <person name="Khouja H.-R."/>
            <person name="Murat C."/>
            <person name="Ohm R."/>
            <person name="Olson A."/>
            <person name="Spatafora J."/>
            <person name="Veneault-Fourrey C."/>
            <person name="Henrissat B."/>
            <person name="Grigoriev I."/>
            <person name="Martin F."/>
            <person name="Perotto S."/>
        </authorList>
    </citation>
    <scope>NUCLEOTIDE SEQUENCE [LARGE SCALE GENOMIC DNA]</scope>
    <source>
        <strain evidence="2 3">E</strain>
    </source>
</reference>
<dbReference type="InParanoid" id="A0A2J6TPT3"/>
<organism evidence="2 3">
    <name type="scientific">Hyaloscypha bicolor E</name>
    <dbReference type="NCBI Taxonomy" id="1095630"/>
    <lineage>
        <taxon>Eukaryota</taxon>
        <taxon>Fungi</taxon>
        <taxon>Dikarya</taxon>
        <taxon>Ascomycota</taxon>
        <taxon>Pezizomycotina</taxon>
        <taxon>Leotiomycetes</taxon>
        <taxon>Helotiales</taxon>
        <taxon>Hyaloscyphaceae</taxon>
        <taxon>Hyaloscypha</taxon>
        <taxon>Hyaloscypha bicolor</taxon>
    </lineage>
</organism>
<dbReference type="Gene3D" id="2.120.10.30">
    <property type="entry name" value="TolB, C-terminal domain"/>
    <property type="match status" value="1"/>
</dbReference>
<dbReference type="RefSeq" id="XP_024741934.1">
    <property type="nucleotide sequence ID" value="XM_024873996.1"/>
</dbReference>
<dbReference type="GeneID" id="36582076"/>
<sequence length="420" mass="46399">MVNLVSRVAIVGAVFIAVAYQFIFKSIIFHTLGYGRKVSSIKDFPDVRCEKITELDLEGCEDMWLHEPTGALYIACSDSRSRTQWLPAGPATNNCRVGFLNATGRGLTDRIAVLDTRGPGRLATRIKWLSVENFSGIKGDGTMNLHGLDIRHDKNTDVLHILLINHRPPIDPEHGEPLDATSIGANSTIEHFRTEVDSDSMRHVRTYANALIQTPNRVAWATDDSFVFTNDHSVKVGFRRELDPFIGGGSVGYCNQSTCNIGYSGLKMPNGLVRGRDGLIYVPSTLDGTIRVFNLSENHHLLKVNEIKVPLPVDNLSVDKKGDIYAAAFPKVYMWGESSKDPFNVTPPTAVFRIRKSVQENESERKSHLEMNAEYIVEKVVEDDGSVLPGSTAVVHDAETGRIFLSGIMSPYIAICEPTA</sequence>
<feature type="transmembrane region" description="Helical" evidence="1">
    <location>
        <begin position="6"/>
        <end position="28"/>
    </location>
</feature>
<evidence type="ECO:0000256" key="1">
    <source>
        <dbReference type="SAM" id="Phobius"/>
    </source>
</evidence>
<dbReference type="AlphaFoldDB" id="A0A2J6TPT3"/>
<gene>
    <name evidence="2" type="ORF">K444DRAFT_519865</name>
</gene>
<keyword evidence="1" id="KW-0472">Membrane</keyword>
<dbReference type="EMBL" id="KZ613747">
    <property type="protein sequence ID" value="PMD65030.1"/>
    <property type="molecule type" value="Genomic_DNA"/>
</dbReference>
<name>A0A2J6TPT3_9HELO</name>
<keyword evidence="1" id="KW-0812">Transmembrane</keyword>
<dbReference type="PANTHER" id="PTHR11799">
    <property type="entry name" value="PARAOXONASE"/>
    <property type="match status" value="1"/>
</dbReference>
<dbReference type="SUPFAM" id="SSF63829">
    <property type="entry name" value="Calcium-dependent phosphotriesterase"/>
    <property type="match status" value="1"/>
</dbReference>
<accession>A0A2J6TPT3</accession>
<dbReference type="PANTHER" id="PTHR11799:SF12">
    <property type="entry name" value="PARAOXONASE-RELATED"/>
    <property type="match status" value="1"/>
</dbReference>
<proteinExistence type="predicted"/>
<dbReference type="Proteomes" id="UP000235371">
    <property type="component" value="Unassembled WGS sequence"/>
</dbReference>
<evidence type="ECO:0000313" key="3">
    <source>
        <dbReference type="Proteomes" id="UP000235371"/>
    </source>
</evidence>